<sequence>MVLKISELPEEEYIQSGTRLCSGCGIQLAYRWALKALGPKTIITNPASCSTVCGGVGGYTPMKVPAFYCCFETVAANAAGASAALKAQGKDKEIVVLAWAGDGGTYDIGIQGLSGAAERGDNFIFACVNNEAYMNTGIQRSGATPFGAKTTTTPIKGKVQVKKNMLKIMAAHGLSYIATCSISHPRDIYEKFKKAREYNGQGVRYIEILGSCPPGWGFPMSDSIQMTRMAVESGYWPLFERENGKLTISQPSKRYLNKEKRKDIRDYLAKQNRFKGMSEEIIGQWNQYIDDLWAELENELRLQGDLE</sequence>
<gene>
    <name evidence="3" type="ORF">NEF87_002288</name>
</gene>
<evidence type="ECO:0000313" key="3">
    <source>
        <dbReference type="EMBL" id="UYP46003.1"/>
    </source>
</evidence>
<dbReference type="GO" id="GO:0019164">
    <property type="term" value="F:pyruvate synthase activity"/>
    <property type="evidence" value="ECO:0007669"/>
    <property type="project" value="UniProtKB-EC"/>
</dbReference>
<dbReference type="SUPFAM" id="SSF52518">
    <property type="entry name" value="Thiamin diphosphate-binding fold (THDP-binding)"/>
    <property type="match status" value="1"/>
</dbReference>
<dbReference type="Pfam" id="PF02775">
    <property type="entry name" value="TPP_enzyme_C"/>
    <property type="match status" value="1"/>
</dbReference>
<keyword evidence="1 3" id="KW-0560">Oxidoreductase</keyword>
<keyword evidence="4" id="KW-1185">Reference proteome</keyword>
<evidence type="ECO:0000259" key="2">
    <source>
        <dbReference type="Pfam" id="PF02775"/>
    </source>
</evidence>
<proteinExistence type="predicted"/>
<organism evidence="3 4">
    <name type="scientific">Candidatus Lokiarchaeum ossiferum</name>
    <dbReference type="NCBI Taxonomy" id="2951803"/>
    <lineage>
        <taxon>Archaea</taxon>
        <taxon>Promethearchaeati</taxon>
        <taxon>Promethearchaeota</taxon>
        <taxon>Promethearchaeia</taxon>
        <taxon>Promethearchaeales</taxon>
        <taxon>Promethearchaeaceae</taxon>
        <taxon>Candidatus Lokiarchaeum</taxon>
    </lineage>
</organism>
<evidence type="ECO:0000256" key="1">
    <source>
        <dbReference type="ARBA" id="ARBA00023002"/>
    </source>
</evidence>
<keyword evidence="3" id="KW-0670">Pyruvate</keyword>
<dbReference type="Gene3D" id="3.40.50.970">
    <property type="match status" value="2"/>
</dbReference>
<dbReference type="PANTHER" id="PTHR42897">
    <property type="entry name" value="PYRUVATE SYNTHASE SUBUNIT PORB"/>
    <property type="match status" value="1"/>
</dbReference>
<dbReference type="Proteomes" id="UP001208689">
    <property type="component" value="Chromosome"/>
</dbReference>
<dbReference type="InterPro" id="IPR011766">
    <property type="entry name" value="TPP_enzyme_TPP-bd"/>
</dbReference>
<dbReference type="EMBL" id="CP104013">
    <property type="protein sequence ID" value="UYP46003.1"/>
    <property type="molecule type" value="Genomic_DNA"/>
</dbReference>
<name>A0ABY6HR71_9ARCH</name>
<reference evidence="3" key="1">
    <citation type="submission" date="2022-09" db="EMBL/GenBank/DDBJ databases">
        <title>Actin cytoskeleton and complex cell architecture in an #Asgard archaeon.</title>
        <authorList>
            <person name="Ponce Toledo R.I."/>
            <person name="Schleper C."/>
            <person name="Rodrigues Oliveira T."/>
            <person name="Wollweber F."/>
            <person name="Xu J."/>
            <person name="Rittmann S."/>
            <person name="Klingl A."/>
            <person name="Pilhofer M."/>
        </authorList>
    </citation>
    <scope>NUCLEOTIDE SEQUENCE</scope>
    <source>
        <strain evidence="3">B-35</strain>
    </source>
</reference>
<evidence type="ECO:0000313" key="4">
    <source>
        <dbReference type="Proteomes" id="UP001208689"/>
    </source>
</evidence>
<accession>A0ABY6HR71</accession>
<dbReference type="EC" id="1.2.7.1" evidence="3"/>
<dbReference type="CDD" id="cd03376">
    <property type="entry name" value="TPP_PFOR_porB_like"/>
    <property type="match status" value="1"/>
</dbReference>
<protein>
    <submittedName>
        <fullName evidence="3">Pyruvate synthase subunit PorB</fullName>
        <ecNumber evidence="3">1.2.7.1</ecNumber>
    </submittedName>
</protein>
<dbReference type="PANTHER" id="PTHR42897:SF1">
    <property type="entry name" value="2-OXOACID OXIDOREDUCTASE (FERREDOXIN)"/>
    <property type="match status" value="1"/>
</dbReference>
<feature type="domain" description="Thiamine pyrophosphate enzyme TPP-binding" evidence="2">
    <location>
        <begin position="69"/>
        <end position="207"/>
    </location>
</feature>
<dbReference type="InterPro" id="IPR051479">
    <property type="entry name" value="PorB-like"/>
</dbReference>
<dbReference type="InterPro" id="IPR029061">
    <property type="entry name" value="THDP-binding"/>
</dbReference>